<keyword evidence="1" id="KW-0004">4Fe-4S</keyword>
<dbReference type="GO" id="GO:0046872">
    <property type="term" value="F:metal ion binding"/>
    <property type="evidence" value="ECO:0007669"/>
    <property type="project" value="UniProtKB-KW"/>
</dbReference>
<accession>A0A1L8CTF5</accession>
<dbReference type="STRING" id="870242.cpu_06920"/>
<dbReference type="Gene3D" id="3.30.70.20">
    <property type="match status" value="2"/>
</dbReference>
<dbReference type="PROSITE" id="PS51379">
    <property type="entry name" value="4FE4S_FER_2"/>
    <property type="match status" value="3"/>
</dbReference>
<proteinExistence type="predicted"/>
<dbReference type="InterPro" id="IPR050954">
    <property type="entry name" value="ET_IronSulfur_Cluster-Binding"/>
</dbReference>
<dbReference type="GO" id="GO:0051539">
    <property type="term" value="F:4 iron, 4 sulfur cluster binding"/>
    <property type="evidence" value="ECO:0007669"/>
    <property type="project" value="UniProtKB-KW"/>
</dbReference>
<dbReference type="Proteomes" id="UP000187485">
    <property type="component" value="Unassembled WGS sequence"/>
</dbReference>
<comment type="caution">
    <text evidence="6">The sequence shown here is derived from an EMBL/GenBank/DDBJ whole genome shotgun (WGS) entry which is preliminary data.</text>
</comment>
<dbReference type="Pfam" id="PF13247">
    <property type="entry name" value="Fer4_11"/>
    <property type="match status" value="1"/>
</dbReference>
<dbReference type="InterPro" id="IPR017900">
    <property type="entry name" value="4Fe4S_Fe_S_CS"/>
</dbReference>
<keyword evidence="2" id="KW-0479">Metal-binding</keyword>
<dbReference type="PROSITE" id="PS00198">
    <property type="entry name" value="4FE4S_FER_1"/>
    <property type="match status" value="1"/>
</dbReference>
<evidence type="ECO:0000313" key="7">
    <source>
        <dbReference type="Proteomes" id="UP000187485"/>
    </source>
</evidence>
<dbReference type="InterPro" id="IPR017896">
    <property type="entry name" value="4Fe4S_Fe-S-bd"/>
</dbReference>
<name>A0A1L8CTF5_9THEO</name>
<dbReference type="PANTHER" id="PTHR43177">
    <property type="entry name" value="PROTEIN NRFC"/>
    <property type="match status" value="1"/>
</dbReference>
<protein>
    <submittedName>
        <fullName evidence="6">4Fe-4S ferredoxin</fullName>
    </submittedName>
</protein>
<dbReference type="AlphaFoldDB" id="A0A1L8CTF5"/>
<feature type="domain" description="4Fe-4S ferredoxin-type" evidence="5">
    <location>
        <begin position="4"/>
        <end position="33"/>
    </location>
</feature>
<evidence type="ECO:0000259" key="5">
    <source>
        <dbReference type="PROSITE" id="PS51379"/>
    </source>
</evidence>
<evidence type="ECO:0000256" key="1">
    <source>
        <dbReference type="ARBA" id="ARBA00022485"/>
    </source>
</evidence>
<dbReference type="CDD" id="cd10551">
    <property type="entry name" value="PsrB"/>
    <property type="match status" value="1"/>
</dbReference>
<dbReference type="PANTHER" id="PTHR43177:SF3">
    <property type="entry name" value="PROTEIN NRFC HOMOLOG"/>
    <property type="match status" value="1"/>
</dbReference>
<keyword evidence="3" id="KW-0408">Iron</keyword>
<evidence type="ECO:0000313" key="6">
    <source>
        <dbReference type="EMBL" id="GAV22182.1"/>
    </source>
</evidence>
<keyword evidence="4" id="KW-0411">Iron-sulfur</keyword>
<dbReference type="SUPFAM" id="SSF54862">
    <property type="entry name" value="4Fe-4S ferredoxins"/>
    <property type="match status" value="1"/>
</dbReference>
<dbReference type="EMBL" id="BDJK01000009">
    <property type="protein sequence ID" value="GAV22182.1"/>
    <property type="molecule type" value="Genomic_DNA"/>
</dbReference>
<evidence type="ECO:0000256" key="2">
    <source>
        <dbReference type="ARBA" id="ARBA00022723"/>
    </source>
</evidence>
<reference evidence="7" key="1">
    <citation type="submission" date="2016-12" db="EMBL/GenBank/DDBJ databases">
        <title>Draft Genome Sequences od Carboxydothermus pertinax and islandicus, Hydrogenogenic Carboxydotrophic Bacteria.</title>
        <authorList>
            <person name="Fukuyama Y."/>
            <person name="Ohmae K."/>
            <person name="Yoneda Y."/>
            <person name="Yoshida T."/>
            <person name="Sako Y."/>
        </authorList>
    </citation>
    <scope>NUCLEOTIDE SEQUENCE [LARGE SCALE GENOMIC DNA]</scope>
    <source>
        <strain evidence="7">Ug1</strain>
    </source>
</reference>
<dbReference type="OrthoDB" id="1722024at2"/>
<evidence type="ECO:0000256" key="4">
    <source>
        <dbReference type="ARBA" id="ARBA00023014"/>
    </source>
</evidence>
<gene>
    <name evidence="6" type="ORF">cpu_06920</name>
</gene>
<organism evidence="6 7">
    <name type="scientific">Carboxydothermus pertinax</name>
    <dbReference type="NCBI Taxonomy" id="870242"/>
    <lineage>
        <taxon>Bacteria</taxon>
        <taxon>Bacillati</taxon>
        <taxon>Bacillota</taxon>
        <taxon>Clostridia</taxon>
        <taxon>Thermoanaerobacterales</taxon>
        <taxon>Thermoanaerobacteraceae</taxon>
        <taxon>Carboxydothermus</taxon>
    </lineage>
</organism>
<keyword evidence="7" id="KW-1185">Reference proteome</keyword>
<feature type="domain" description="4Fe-4S ferredoxin-type" evidence="5">
    <location>
        <begin position="49"/>
        <end position="80"/>
    </location>
</feature>
<evidence type="ECO:0000256" key="3">
    <source>
        <dbReference type="ARBA" id="ARBA00023004"/>
    </source>
</evidence>
<dbReference type="RefSeq" id="WP_075858672.1">
    <property type="nucleotide sequence ID" value="NZ_BDJK01000009.1"/>
</dbReference>
<sequence>MPKYAMVIDMTKCAACQACTVACEAEWGLPPGEKFTRLEERETGSFPNVQREFLLIQCQHCDNAPCVEVCPTGATYKRDDGIVLVDEKRCAGCKYCMVACPYQARVINHEKGVPEKCRFCYHRVEQGKKPACVSTCIGEARYFGDLDNPNDEIHRIIQEKQAKPLRGDLGTKPSIYYVR</sequence>
<feature type="domain" description="4Fe-4S ferredoxin-type" evidence="5">
    <location>
        <begin position="81"/>
        <end position="110"/>
    </location>
</feature>